<reference evidence="2" key="1">
    <citation type="submission" date="2021-01" db="EMBL/GenBank/DDBJ databases">
        <authorList>
            <person name="Corre E."/>
            <person name="Pelletier E."/>
            <person name="Niang G."/>
            <person name="Scheremetjew M."/>
            <person name="Finn R."/>
            <person name="Kale V."/>
            <person name="Holt S."/>
            <person name="Cochrane G."/>
            <person name="Meng A."/>
            <person name="Brown T."/>
            <person name="Cohen L."/>
        </authorList>
    </citation>
    <scope>NUCLEOTIDE SEQUENCE</scope>
    <source>
        <strain evidence="2">NY070348D</strain>
    </source>
</reference>
<protein>
    <recommendedName>
        <fullName evidence="3">Protein C10</fullName>
    </recommendedName>
</protein>
<sequence length="287" mass="31905">MFRRALCSFGRAGRSQLRPRAPCVGFSGRGYLNVPRASLVSIVGPERGFCTFTPEMGRAVTAEQAVGVAETILMYLECGIPGEELDKIRAAEDELISTRVRKMLSIFVSTQLHVIVPFGFEGTQQAIEEYGVAQHQTLQGMKPDDPLIEELKKVMIETWTVMLHRAFGIESLPQMTLDQVRQAAAMLGSRFQDPEFLEKVGQKYSSELRSLVESKDMDKAHDELQMMIVPLYLSVIEEMKLDGMAADELGFVQLQTVINQNMSDQIIAQNIQAGFMSIAAKAPLQQG</sequence>
<name>A0A7S2RZL4_9STRA</name>
<proteinExistence type="predicted"/>
<organism evidence="2">
    <name type="scientific">Mucochytrium quahogii</name>
    <dbReference type="NCBI Taxonomy" id="96639"/>
    <lineage>
        <taxon>Eukaryota</taxon>
        <taxon>Sar</taxon>
        <taxon>Stramenopiles</taxon>
        <taxon>Bigyra</taxon>
        <taxon>Labyrinthulomycetes</taxon>
        <taxon>Thraustochytrida</taxon>
        <taxon>Thraustochytriidae</taxon>
        <taxon>Mucochytrium</taxon>
    </lineage>
</organism>
<evidence type="ECO:0000313" key="1">
    <source>
        <dbReference type="EMBL" id="CAD9685245.1"/>
    </source>
</evidence>
<gene>
    <name evidence="1" type="ORF">QSP1433_LOCUS8729</name>
    <name evidence="2" type="ORF">QSP1433_LOCUS8730</name>
</gene>
<dbReference type="EMBL" id="HBHK01013895">
    <property type="protein sequence ID" value="CAD9685247.1"/>
    <property type="molecule type" value="Transcribed_RNA"/>
</dbReference>
<evidence type="ECO:0008006" key="3">
    <source>
        <dbReference type="Google" id="ProtNLM"/>
    </source>
</evidence>
<dbReference type="EMBL" id="HBHK01013894">
    <property type="protein sequence ID" value="CAD9685245.1"/>
    <property type="molecule type" value="Transcribed_RNA"/>
</dbReference>
<dbReference type="AlphaFoldDB" id="A0A7S2RZL4"/>
<accession>A0A7S2RZL4</accession>
<evidence type="ECO:0000313" key="2">
    <source>
        <dbReference type="EMBL" id="CAD9685247.1"/>
    </source>
</evidence>